<evidence type="ECO:0000256" key="4">
    <source>
        <dbReference type="ARBA" id="ARBA00023136"/>
    </source>
</evidence>
<evidence type="ECO:0000313" key="7">
    <source>
        <dbReference type="EMBL" id="GFN94532.1"/>
    </source>
</evidence>
<dbReference type="InterPro" id="IPR017452">
    <property type="entry name" value="GPCR_Rhodpsn_7TM"/>
</dbReference>
<dbReference type="Pfam" id="PF10324">
    <property type="entry name" value="7TM_GPCR_Srw"/>
    <property type="match status" value="1"/>
</dbReference>
<gene>
    <name evidence="7" type="ORF">PoB_002103800</name>
</gene>
<dbReference type="EMBL" id="BLXT01002457">
    <property type="protein sequence ID" value="GFN94532.1"/>
    <property type="molecule type" value="Genomic_DNA"/>
</dbReference>
<dbReference type="PRINTS" id="PR00237">
    <property type="entry name" value="GPCRRHODOPSN"/>
</dbReference>
<comment type="subcellular location">
    <subcellularLocation>
        <location evidence="1">Membrane</location>
    </subcellularLocation>
</comment>
<dbReference type="PANTHER" id="PTHR46641:SF2">
    <property type="entry name" value="FMRFAMIDE RECEPTOR"/>
    <property type="match status" value="1"/>
</dbReference>
<reference evidence="7 8" key="1">
    <citation type="journal article" date="2021" name="Elife">
        <title>Chloroplast acquisition without the gene transfer in kleptoplastic sea slugs, Plakobranchus ocellatus.</title>
        <authorList>
            <person name="Maeda T."/>
            <person name="Takahashi S."/>
            <person name="Yoshida T."/>
            <person name="Shimamura S."/>
            <person name="Takaki Y."/>
            <person name="Nagai Y."/>
            <person name="Toyoda A."/>
            <person name="Suzuki Y."/>
            <person name="Arimoto A."/>
            <person name="Ishii H."/>
            <person name="Satoh N."/>
            <person name="Nishiyama T."/>
            <person name="Hasebe M."/>
            <person name="Maruyama T."/>
            <person name="Minagawa J."/>
            <person name="Obokata J."/>
            <person name="Shigenobu S."/>
        </authorList>
    </citation>
    <scope>NUCLEOTIDE SEQUENCE [LARGE SCALE GENOMIC DNA]</scope>
</reference>
<dbReference type="SMART" id="SM01381">
    <property type="entry name" value="7TM_GPCR_Srsx"/>
    <property type="match status" value="1"/>
</dbReference>
<comment type="caution">
    <text evidence="7">The sequence shown here is derived from an EMBL/GenBank/DDBJ whole genome shotgun (WGS) entry which is preliminary data.</text>
</comment>
<dbReference type="AlphaFoldDB" id="A0AAV3ZI96"/>
<feature type="transmembrane region" description="Helical" evidence="5">
    <location>
        <begin position="201"/>
        <end position="228"/>
    </location>
</feature>
<dbReference type="InterPro" id="IPR019427">
    <property type="entry name" value="7TM_GPCR_serpentine_rcpt_Srw"/>
</dbReference>
<evidence type="ECO:0000256" key="3">
    <source>
        <dbReference type="ARBA" id="ARBA00022989"/>
    </source>
</evidence>
<dbReference type="GO" id="GO:0016020">
    <property type="term" value="C:membrane"/>
    <property type="evidence" value="ECO:0007669"/>
    <property type="project" value="UniProtKB-SubCell"/>
</dbReference>
<keyword evidence="7" id="KW-0675">Receptor</keyword>
<keyword evidence="4 5" id="KW-0472">Membrane</keyword>
<name>A0AAV3ZI96_9GAST</name>
<keyword evidence="2 5" id="KW-0812">Transmembrane</keyword>
<dbReference type="PANTHER" id="PTHR46641">
    <property type="entry name" value="FMRFAMIDE RECEPTOR-RELATED"/>
    <property type="match status" value="1"/>
</dbReference>
<organism evidence="7 8">
    <name type="scientific">Plakobranchus ocellatus</name>
    <dbReference type="NCBI Taxonomy" id="259542"/>
    <lineage>
        <taxon>Eukaryota</taxon>
        <taxon>Metazoa</taxon>
        <taxon>Spiralia</taxon>
        <taxon>Lophotrochozoa</taxon>
        <taxon>Mollusca</taxon>
        <taxon>Gastropoda</taxon>
        <taxon>Heterobranchia</taxon>
        <taxon>Euthyneura</taxon>
        <taxon>Panpulmonata</taxon>
        <taxon>Sacoglossa</taxon>
        <taxon>Placobranchoidea</taxon>
        <taxon>Plakobranchidae</taxon>
        <taxon>Plakobranchus</taxon>
    </lineage>
</organism>
<evidence type="ECO:0000313" key="8">
    <source>
        <dbReference type="Proteomes" id="UP000735302"/>
    </source>
</evidence>
<dbReference type="Gene3D" id="1.20.1070.10">
    <property type="entry name" value="Rhodopsin 7-helix transmembrane proteins"/>
    <property type="match status" value="1"/>
</dbReference>
<feature type="domain" description="G-protein coupled receptors family 1 profile" evidence="6">
    <location>
        <begin position="54"/>
        <end position="320"/>
    </location>
</feature>
<dbReference type="GO" id="GO:0008528">
    <property type="term" value="F:G protein-coupled peptide receptor activity"/>
    <property type="evidence" value="ECO:0007669"/>
    <property type="project" value="InterPro"/>
</dbReference>
<feature type="transmembrane region" description="Helical" evidence="5">
    <location>
        <begin position="32"/>
        <end position="61"/>
    </location>
</feature>
<proteinExistence type="predicted"/>
<accession>A0AAV3ZI96</accession>
<feature type="transmembrane region" description="Helical" evidence="5">
    <location>
        <begin position="151"/>
        <end position="171"/>
    </location>
</feature>
<sequence length="344" mass="38613">MATNTDETTGSSNRSLTERVGLIKPLVDLTTFYFVSLCLGQIVTVGIAIMGVFNNIFNLIVFSRLGLNETSNLNFFALALSDLVTVSCYILLGFCYSPLVTYKDLIYLVTPPLQSSLGYGSMITALISIERCVYVTFPLKAKNIYTLRRVLFTLLVSLAYQIIGFVTYYSIMNFELVPSPLSNRSAVLKFTYTDFSAKAEIYALLVFTSVPSLIAFIIVFVSTQVLIAKLTQSATWRKSIAIKSKVDNASSKDEKVVRSVIFICTIYIVCYTPNTLLFIVSSAFPQFHVSDGYLGTLTLTTLFIANFFQTTSSSINIFVYYHMSSKFRKTFRTIFLAIWFRKIV</sequence>
<keyword evidence="8" id="KW-1185">Reference proteome</keyword>
<dbReference type="SUPFAM" id="SSF81321">
    <property type="entry name" value="Family A G protein-coupled receptor-like"/>
    <property type="match status" value="1"/>
</dbReference>
<dbReference type="InterPro" id="IPR052954">
    <property type="entry name" value="GPCR-Ligand_Int"/>
</dbReference>
<feature type="transmembrane region" description="Helical" evidence="5">
    <location>
        <begin position="260"/>
        <end position="284"/>
    </location>
</feature>
<dbReference type="PROSITE" id="PS50262">
    <property type="entry name" value="G_PROTEIN_RECEP_F1_2"/>
    <property type="match status" value="1"/>
</dbReference>
<dbReference type="Proteomes" id="UP000735302">
    <property type="component" value="Unassembled WGS sequence"/>
</dbReference>
<dbReference type="InterPro" id="IPR000276">
    <property type="entry name" value="GPCR_Rhodpsn"/>
</dbReference>
<evidence type="ECO:0000259" key="6">
    <source>
        <dbReference type="PROSITE" id="PS50262"/>
    </source>
</evidence>
<evidence type="ECO:0000256" key="1">
    <source>
        <dbReference type="ARBA" id="ARBA00004370"/>
    </source>
</evidence>
<evidence type="ECO:0000256" key="5">
    <source>
        <dbReference type="SAM" id="Phobius"/>
    </source>
</evidence>
<feature type="transmembrane region" description="Helical" evidence="5">
    <location>
        <begin position="73"/>
        <end position="99"/>
    </location>
</feature>
<feature type="transmembrane region" description="Helical" evidence="5">
    <location>
        <begin position="296"/>
        <end position="321"/>
    </location>
</feature>
<evidence type="ECO:0000256" key="2">
    <source>
        <dbReference type="ARBA" id="ARBA00022692"/>
    </source>
</evidence>
<keyword evidence="3 5" id="KW-1133">Transmembrane helix</keyword>
<protein>
    <submittedName>
        <fullName evidence="7">Chemosensory receptor a</fullName>
    </submittedName>
</protein>